<accession>A0A519BE88</accession>
<dbReference type="Proteomes" id="UP000316562">
    <property type="component" value="Unassembled WGS sequence"/>
</dbReference>
<evidence type="ECO:0000313" key="1">
    <source>
        <dbReference type="EMBL" id="RZD15575.1"/>
    </source>
</evidence>
<evidence type="ECO:0000313" key="2">
    <source>
        <dbReference type="Proteomes" id="UP000316562"/>
    </source>
</evidence>
<dbReference type="EMBL" id="SGBC01000005">
    <property type="protein sequence ID" value="RZD15575.1"/>
    <property type="molecule type" value="Genomic_DNA"/>
</dbReference>
<name>A0A519BE88_ACIG2</name>
<dbReference type="AlphaFoldDB" id="A0A519BE88"/>
<organism evidence="1 2">
    <name type="scientific">Acididesulfobacter guangdongensis</name>
    <dbReference type="NCBI Taxonomy" id="2597225"/>
    <lineage>
        <taxon>Bacteria</taxon>
        <taxon>Deltaproteobacteria</taxon>
        <taxon>Candidatus Acidulodesulfobacterales</taxon>
        <taxon>Candidatus Acididesulfobacter</taxon>
    </lineage>
</organism>
<protein>
    <submittedName>
        <fullName evidence="1">Uncharacterized protein</fullName>
    </submittedName>
</protein>
<reference evidence="1 2" key="1">
    <citation type="journal article" date="2019" name="ISME J.">
        <title>Insights into ecological role of a new deltaproteobacterial order Candidatus Acidulodesulfobacterales by metagenomics and metatranscriptomics.</title>
        <authorList>
            <person name="Tan S."/>
            <person name="Liu J."/>
            <person name="Fang Y."/>
            <person name="Hedlund B.P."/>
            <person name="Lian Z.H."/>
            <person name="Huang L.Y."/>
            <person name="Li J.T."/>
            <person name="Huang L.N."/>
            <person name="Li W.J."/>
            <person name="Jiang H.C."/>
            <person name="Dong H.L."/>
            <person name="Shu W.S."/>
        </authorList>
    </citation>
    <scope>NUCLEOTIDE SEQUENCE [LARGE SCALE GENOMIC DNA]</scope>
    <source>
        <strain evidence="1">AP2</strain>
    </source>
</reference>
<sequence>MVQDNLLNLILEINKATANDLFRMYTANGGPNSTTILSGLIFPKYRNDNSKMTSELELRISEQEARMLYCFNLNNNNKYKYLYSIETPTSKIYNFTKLVRKDNNGKQGRSALSDLSIYDSSENKLLNVEFKAHNPEQRSYDKDIEKLIGEAVCGNWFHLLKNADKGTIQSLNDKFKSALNKINPENILKENKDLWILFFIVILDRNETKHKQLSFSQISDKNYIEKLFSE</sequence>
<proteinExistence type="predicted"/>
<gene>
    <name evidence="1" type="ORF">EVJ46_09975</name>
</gene>
<comment type="caution">
    <text evidence="1">The sequence shown here is derived from an EMBL/GenBank/DDBJ whole genome shotgun (WGS) entry which is preliminary data.</text>
</comment>